<keyword evidence="1" id="KW-1133">Transmembrane helix</keyword>
<keyword evidence="1" id="KW-0472">Membrane</keyword>
<proteinExistence type="predicted"/>
<evidence type="ECO:0000256" key="1">
    <source>
        <dbReference type="SAM" id="Phobius"/>
    </source>
</evidence>
<dbReference type="RefSeq" id="WP_208113742.1">
    <property type="nucleotide sequence ID" value="NZ_SNZH01000023.1"/>
</dbReference>
<accession>A0A4V6PY88</accession>
<feature type="transmembrane region" description="Helical" evidence="1">
    <location>
        <begin position="20"/>
        <end position="44"/>
    </location>
</feature>
<sequence length="221" mass="25756">MTHDTAGFRARYRAGIGRYYNAWLHGGFVLVFGVTVLAVLLASIDAVRAWQWLAIPLGLVVFNAGEYTVHRRYGHHKHRLGALFYKRHTGDHHSFFVATQMPYEQARDWRVIFFPAWLIVLFCAALLPLYWAIALVDANVAALFCATLLGGYLSYEIFHACEHLPPQHRLAKLPWIRHMRRLHQLHHRRNLMQTRNFNLVFPLTDWVCGTLYWEAEDPPPR</sequence>
<feature type="domain" description="Fatty acid hydroxylase" evidence="2">
    <location>
        <begin position="57"/>
        <end position="210"/>
    </location>
</feature>
<dbReference type="AlphaFoldDB" id="A0A4V6PY88"/>
<dbReference type="Pfam" id="PF04116">
    <property type="entry name" value="FA_hydroxylase"/>
    <property type="match status" value="1"/>
</dbReference>
<keyword evidence="4" id="KW-1185">Reference proteome</keyword>
<gene>
    <name evidence="3" type="ORF">DFR29_12329</name>
</gene>
<dbReference type="GO" id="GO:0005506">
    <property type="term" value="F:iron ion binding"/>
    <property type="evidence" value="ECO:0007669"/>
    <property type="project" value="InterPro"/>
</dbReference>
<dbReference type="EMBL" id="SNZH01000023">
    <property type="protein sequence ID" value="TDR37855.1"/>
    <property type="molecule type" value="Genomic_DNA"/>
</dbReference>
<name>A0A4V6PY88_9GAMM</name>
<protein>
    <submittedName>
        <fullName evidence="3">Fatty acid hydroxylase family protein</fullName>
    </submittedName>
</protein>
<dbReference type="GO" id="GO:0016491">
    <property type="term" value="F:oxidoreductase activity"/>
    <property type="evidence" value="ECO:0007669"/>
    <property type="project" value="InterPro"/>
</dbReference>
<keyword evidence="1" id="KW-0812">Transmembrane</keyword>
<dbReference type="GO" id="GO:0008610">
    <property type="term" value="P:lipid biosynthetic process"/>
    <property type="evidence" value="ECO:0007669"/>
    <property type="project" value="InterPro"/>
</dbReference>
<evidence type="ECO:0000313" key="4">
    <source>
        <dbReference type="Proteomes" id="UP000295293"/>
    </source>
</evidence>
<dbReference type="Proteomes" id="UP000295293">
    <property type="component" value="Unassembled WGS sequence"/>
</dbReference>
<evidence type="ECO:0000259" key="2">
    <source>
        <dbReference type="Pfam" id="PF04116"/>
    </source>
</evidence>
<comment type="caution">
    <text evidence="3">The sequence shown here is derived from an EMBL/GenBank/DDBJ whole genome shotgun (WGS) entry which is preliminary data.</text>
</comment>
<feature type="transmembrane region" description="Helical" evidence="1">
    <location>
        <begin position="139"/>
        <end position="158"/>
    </location>
</feature>
<evidence type="ECO:0000313" key="3">
    <source>
        <dbReference type="EMBL" id="TDR37855.1"/>
    </source>
</evidence>
<organism evidence="3 4">
    <name type="scientific">Tahibacter aquaticus</name>
    <dbReference type="NCBI Taxonomy" id="520092"/>
    <lineage>
        <taxon>Bacteria</taxon>
        <taxon>Pseudomonadati</taxon>
        <taxon>Pseudomonadota</taxon>
        <taxon>Gammaproteobacteria</taxon>
        <taxon>Lysobacterales</taxon>
        <taxon>Rhodanobacteraceae</taxon>
        <taxon>Tahibacter</taxon>
    </lineage>
</organism>
<feature type="transmembrane region" description="Helical" evidence="1">
    <location>
        <begin position="111"/>
        <end position="133"/>
    </location>
</feature>
<dbReference type="InterPro" id="IPR006694">
    <property type="entry name" value="Fatty_acid_hydroxylase"/>
</dbReference>
<feature type="transmembrane region" description="Helical" evidence="1">
    <location>
        <begin position="50"/>
        <end position="69"/>
    </location>
</feature>
<reference evidence="3 4" key="1">
    <citation type="submission" date="2019-03" db="EMBL/GenBank/DDBJ databases">
        <title>Genomic Encyclopedia of Type Strains, Phase IV (KMG-IV): sequencing the most valuable type-strain genomes for metagenomic binning, comparative biology and taxonomic classification.</title>
        <authorList>
            <person name="Goeker M."/>
        </authorList>
    </citation>
    <scope>NUCLEOTIDE SEQUENCE [LARGE SCALE GENOMIC DNA]</scope>
    <source>
        <strain evidence="3 4">DSM 21667</strain>
    </source>
</reference>